<protein>
    <submittedName>
        <fullName evidence="1">NmrA family NAD(P)-binding protein</fullName>
    </submittedName>
</protein>
<dbReference type="InterPro" id="IPR051604">
    <property type="entry name" value="Ergot_Alk_Oxidoreductase"/>
</dbReference>
<dbReference type="Gene3D" id="3.90.25.10">
    <property type="entry name" value="UDP-galactose 4-epimerase, domain 1"/>
    <property type="match status" value="1"/>
</dbReference>
<dbReference type="Gene3D" id="3.40.50.720">
    <property type="entry name" value="NAD(P)-binding Rossmann-like Domain"/>
    <property type="match status" value="1"/>
</dbReference>
<gene>
    <name evidence="1" type="ORF">AB2L27_08805</name>
</gene>
<name>A0ABV4GZY1_9ACTN</name>
<keyword evidence="2" id="KW-1185">Reference proteome</keyword>
<comment type="caution">
    <text evidence="1">The sequence shown here is derived from an EMBL/GenBank/DDBJ whole genome shotgun (WGS) entry which is preliminary data.</text>
</comment>
<dbReference type="Proteomes" id="UP001565927">
    <property type="component" value="Unassembled WGS sequence"/>
</dbReference>
<sequence>MIVVIGGNGKTGRRVAGRLTGRGEQVRVVSRSTSPRFDWDDASTWEAALAGAGAAYVTYHPDLAFPGVPEFNARFSATARAAGLRKAVLLSGRGEEGALASERALQESGLAWTVVRCNWFDQNFSESFFLGPVSSGVLSIPAGEAREPFVDADDIADVATAALLDPRHDGEVYELSGPRLLTFTEVARELSAATDREIRYEPVSHEEYVAELQREGLPADFADLFATILDGRNASVTDGVQRALGRPPRDFSDYAARTAATGVWTSSRLPAAPSLR</sequence>
<evidence type="ECO:0000313" key="1">
    <source>
        <dbReference type="EMBL" id="MEZ0164863.1"/>
    </source>
</evidence>
<dbReference type="PANTHER" id="PTHR43162:SF1">
    <property type="entry name" value="PRESTALK A DIFFERENTIATION PROTEIN A"/>
    <property type="match status" value="1"/>
</dbReference>
<dbReference type="InterPro" id="IPR036291">
    <property type="entry name" value="NAD(P)-bd_dom_sf"/>
</dbReference>
<dbReference type="EMBL" id="JBGFTU010000008">
    <property type="protein sequence ID" value="MEZ0164863.1"/>
    <property type="molecule type" value="Genomic_DNA"/>
</dbReference>
<dbReference type="PANTHER" id="PTHR43162">
    <property type="match status" value="1"/>
</dbReference>
<evidence type="ECO:0000313" key="2">
    <source>
        <dbReference type="Proteomes" id="UP001565927"/>
    </source>
</evidence>
<accession>A0ABV4GZY1</accession>
<proteinExistence type="predicted"/>
<dbReference type="RefSeq" id="WP_370441103.1">
    <property type="nucleotide sequence ID" value="NZ_JBGFTU010000008.1"/>
</dbReference>
<organism evidence="1 2">
    <name type="scientific">Kineococcus halophytocola</name>
    <dbReference type="NCBI Taxonomy" id="3234027"/>
    <lineage>
        <taxon>Bacteria</taxon>
        <taxon>Bacillati</taxon>
        <taxon>Actinomycetota</taxon>
        <taxon>Actinomycetes</taxon>
        <taxon>Kineosporiales</taxon>
        <taxon>Kineosporiaceae</taxon>
        <taxon>Kineococcus</taxon>
    </lineage>
</organism>
<dbReference type="SUPFAM" id="SSF51735">
    <property type="entry name" value="NAD(P)-binding Rossmann-fold domains"/>
    <property type="match status" value="1"/>
</dbReference>
<reference evidence="1 2" key="1">
    <citation type="submission" date="2024-07" db="EMBL/GenBank/DDBJ databases">
        <authorList>
            <person name="Thanompreechachai J."/>
            <person name="Duangmal K."/>
        </authorList>
    </citation>
    <scope>NUCLEOTIDE SEQUENCE [LARGE SCALE GENOMIC DNA]</scope>
    <source>
        <strain evidence="1 2">LSe6-4</strain>
    </source>
</reference>